<dbReference type="InterPro" id="IPR036390">
    <property type="entry name" value="WH_DNA-bd_sf"/>
</dbReference>
<dbReference type="Gene3D" id="1.10.10.10">
    <property type="entry name" value="Winged helix-like DNA-binding domain superfamily/Winged helix DNA-binding domain"/>
    <property type="match status" value="1"/>
</dbReference>
<proteinExistence type="predicted"/>
<comment type="caution">
    <text evidence="1">The sequence shown here is derived from an EMBL/GenBank/DDBJ whole genome shotgun (WGS) entry which is preliminary data.</text>
</comment>
<gene>
    <name evidence="1" type="ORF">GCM10007940_20820</name>
</gene>
<dbReference type="EMBL" id="BSOH01000012">
    <property type="protein sequence ID" value="GLR17467.1"/>
    <property type="molecule type" value="Genomic_DNA"/>
</dbReference>
<dbReference type="PANTHER" id="PTHR33221">
    <property type="entry name" value="WINGED HELIX-TURN-HELIX TRANSCRIPTIONAL REGULATOR, RRF2 FAMILY"/>
    <property type="match status" value="1"/>
</dbReference>
<protein>
    <recommendedName>
        <fullName evidence="3">Transcriptional regulator</fullName>
    </recommendedName>
</protein>
<evidence type="ECO:0008006" key="3">
    <source>
        <dbReference type="Google" id="ProtNLM"/>
    </source>
</evidence>
<keyword evidence="2" id="KW-1185">Reference proteome</keyword>
<evidence type="ECO:0000313" key="2">
    <source>
        <dbReference type="Proteomes" id="UP001156666"/>
    </source>
</evidence>
<name>A0AA37SQ18_9BACT</name>
<dbReference type="InterPro" id="IPR000944">
    <property type="entry name" value="Tscrpt_reg_Rrf2"/>
</dbReference>
<dbReference type="GO" id="GO:0005829">
    <property type="term" value="C:cytosol"/>
    <property type="evidence" value="ECO:0007669"/>
    <property type="project" value="TreeGrafter"/>
</dbReference>
<dbReference type="SUPFAM" id="SSF46785">
    <property type="entry name" value="Winged helix' DNA-binding domain"/>
    <property type="match status" value="1"/>
</dbReference>
<dbReference type="Proteomes" id="UP001156666">
    <property type="component" value="Unassembled WGS sequence"/>
</dbReference>
<dbReference type="InterPro" id="IPR036388">
    <property type="entry name" value="WH-like_DNA-bd_sf"/>
</dbReference>
<dbReference type="Pfam" id="PF02082">
    <property type="entry name" value="Rrf2"/>
    <property type="match status" value="1"/>
</dbReference>
<evidence type="ECO:0000313" key="1">
    <source>
        <dbReference type="EMBL" id="GLR17467.1"/>
    </source>
</evidence>
<dbReference type="GO" id="GO:0003700">
    <property type="term" value="F:DNA-binding transcription factor activity"/>
    <property type="evidence" value="ECO:0007669"/>
    <property type="project" value="TreeGrafter"/>
</dbReference>
<sequence>MFSKACEYGIKATVHICIRSQQHERVSLKNIAEKIDSPIAFTAKILQSLAKNDIINSSKGAKGGYEMSEDNFNKITLLDIVKAIDGDNIYNGCGLGYKNCNAKKPCPMHFQFKSIRDDLKKMLETTTLQELADDINEGTSFLVR</sequence>
<accession>A0AA37SQ18</accession>
<dbReference type="NCBIfam" id="TIGR00738">
    <property type="entry name" value="rrf2_super"/>
    <property type="match status" value="1"/>
</dbReference>
<dbReference type="RefSeq" id="WP_235295117.1">
    <property type="nucleotide sequence ID" value="NZ_BSOH01000012.1"/>
</dbReference>
<dbReference type="AlphaFoldDB" id="A0AA37SQ18"/>
<organism evidence="1 2">
    <name type="scientific">Portibacter lacus</name>
    <dbReference type="NCBI Taxonomy" id="1099794"/>
    <lineage>
        <taxon>Bacteria</taxon>
        <taxon>Pseudomonadati</taxon>
        <taxon>Bacteroidota</taxon>
        <taxon>Saprospiria</taxon>
        <taxon>Saprospirales</taxon>
        <taxon>Haliscomenobacteraceae</taxon>
        <taxon>Portibacter</taxon>
    </lineage>
</organism>
<dbReference type="PROSITE" id="PS51197">
    <property type="entry name" value="HTH_RRF2_2"/>
    <property type="match status" value="1"/>
</dbReference>
<dbReference type="PANTHER" id="PTHR33221:SF15">
    <property type="entry name" value="HTH-TYPE TRANSCRIPTIONAL REGULATOR YWGB-RELATED"/>
    <property type="match status" value="1"/>
</dbReference>
<reference evidence="1" key="2">
    <citation type="submission" date="2023-01" db="EMBL/GenBank/DDBJ databases">
        <title>Draft genome sequence of Portibacter lacus strain NBRC 108769.</title>
        <authorList>
            <person name="Sun Q."/>
            <person name="Mori K."/>
        </authorList>
    </citation>
    <scope>NUCLEOTIDE SEQUENCE</scope>
    <source>
        <strain evidence="1">NBRC 108769</strain>
    </source>
</reference>
<reference evidence="1" key="1">
    <citation type="journal article" date="2014" name="Int. J. Syst. Evol. Microbiol.">
        <title>Complete genome sequence of Corynebacterium casei LMG S-19264T (=DSM 44701T), isolated from a smear-ripened cheese.</title>
        <authorList>
            <consortium name="US DOE Joint Genome Institute (JGI-PGF)"/>
            <person name="Walter F."/>
            <person name="Albersmeier A."/>
            <person name="Kalinowski J."/>
            <person name="Ruckert C."/>
        </authorList>
    </citation>
    <scope>NUCLEOTIDE SEQUENCE</scope>
    <source>
        <strain evidence="1">NBRC 108769</strain>
    </source>
</reference>